<protein>
    <submittedName>
        <fullName evidence="1">Uncharacterized protein</fullName>
    </submittedName>
</protein>
<accession>A0A2P2PAE2</accession>
<name>A0A2P2PAE2_RHIMU</name>
<reference evidence="1" key="1">
    <citation type="submission" date="2018-02" db="EMBL/GenBank/DDBJ databases">
        <title>Rhizophora mucronata_Transcriptome.</title>
        <authorList>
            <person name="Meera S.P."/>
            <person name="Sreeshan A."/>
            <person name="Augustine A."/>
        </authorList>
    </citation>
    <scope>NUCLEOTIDE SEQUENCE</scope>
    <source>
        <tissue evidence="1">Leaf</tissue>
    </source>
</reference>
<sequence>MLRHSNVRSESWISTLIEQEIEMYISIPKHYLHVSDQVQGFAEMQSTKTLYSFPDFKLKTH</sequence>
<evidence type="ECO:0000313" key="1">
    <source>
        <dbReference type="EMBL" id="MBX51682.1"/>
    </source>
</evidence>
<dbReference type="AlphaFoldDB" id="A0A2P2PAE2"/>
<dbReference type="EMBL" id="GGEC01071198">
    <property type="protein sequence ID" value="MBX51682.1"/>
    <property type="molecule type" value="Transcribed_RNA"/>
</dbReference>
<organism evidence="1">
    <name type="scientific">Rhizophora mucronata</name>
    <name type="common">Asiatic mangrove</name>
    <dbReference type="NCBI Taxonomy" id="61149"/>
    <lineage>
        <taxon>Eukaryota</taxon>
        <taxon>Viridiplantae</taxon>
        <taxon>Streptophyta</taxon>
        <taxon>Embryophyta</taxon>
        <taxon>Tracheophyta</taxon>
        <taxon>Spermatophyta</taxon>
        <taxon>Magnoliopsida</taxon>
        <taxon>eudicotyledons</taxon>
        <taxon>Gunneridae</taxon>
        <taxon>Pentapetalae</taxon>
        <taxon>rosids</taxon>
        <taxon>fabids</taxon>
        <taxon>Malpighiales</taxon>
        <taxon>Rhizophoraceae</taxon>
        <taxon>Rhizophora</taxon>
    </lineage>
</organism>
<proteinExistence type="predicted"/>